<organism evidence="2 3">
    <name type="scientific">Actinidia rufa</name>
    <dbReference type="NCBI Taxonomy" id="165716"/>
    <lineage>
        <taxon>Eukaryota</taxon>
        <taxon>Viridiplantae</taxon>
        <taxon>Streptophyta</taxon>
        <taxon>Embryophyta</taxon>
        <taxon>Tracheophyta</taxon>
        <taxon>Spermatophyta</taxon>
        <taxon>Magnoliopsida</taxon>
        <taxon>eudicotyledons</taxon>
        <taxon>Gunneridae</taxon>
        <taxon>Pentapetalae</taxon>
        <taxon>asterids</taxon>
        <taxon>Ericales</taxon>
        <taxon>Actinidiaceae</taxon>
        <taxon>Actinidia</taxon>
    </lineage>
</organism>
<dbReference type="GO" id="GO:0032259">
    <property type="term" value="P:methylation"/>
    <property type="evidence" value="ECO:0007669"/>
    <property type="project" value="UniProtKB-KW"/>
</dbReference>
<dbReference type="AlphaFoldDB" id="A0A7J0EWS0"/>
<proteinExistence type="predicted"/>
<dbReference type="EMBL" id="BJWL01000007">
    <property type="protein sequence ID" value="GFY90840.1"/>
    <property type="molecule type" value="Genomic_DNA"/>
</dbReference>
<accession>A0A7J0EWS0</accession>
<feature type="domain" description="RNA cytosine-C(5)-methyltransferase NSUN2-like PUA" evidence="1">
    <location>
        <begin position="1"/>
        <end position="55"/>
    </location>
</feature>
<evidence type="ECO:0000313" key="3">
    <source>
        <dbReference type="Proteomes" id="UP000585474"/>
    </source>
</evidence>
<name>A0A7J0EWS0_9ERIC</name>
<keyword evidence="2" id="KW-0489">Methyltransferase</keyword>
<evidence type="ECO:0000313" key="2">
    <source>
        <dbReference type="EMBL" id="GFY90840.1"/>
    </source>
</evidence>
<keyword evidence="2" id="KW-0808">Transferase</keyword>
<protein>
    <submittedName>
        <fullName evidence="2">S-adenosyl-L-methionine-dependent methyltransferases superfamily protein</fullName>
    </submittedName>
</protein>
<dbReference type="Pfam" id="PF25378">
    <property type="entry name" value="PUA_NSUN2"/>
    <property type="match status" value="1"/>
</dbReference>
<sequence length="73" mass="7941">MLGCCVVVLRKGDGSSSDLPLVDASTIAIGCWRGRTNVSVMMTAINCQEMFERLSVRMENGNGRVARNLALYC</sequence>
<gene>
    <name evidence="2" type="ORF">Acr_07g0010370</name>
</gene>
<dbReference type="Proteomes" id="UP000585474">
    <property type="component" value="Unassembled WGS sequence"/>
</dbReference>
<dbReference type="OrthoDB" id="1430199at2759"/>
<comment type="caution">
    <text evidence="2">The sequence shown here is derived from an EMBL/GenBank/DDBJ whole genome shotgun (WGS) entry which is preliminary data.</text>
</comment>
<dbReference type="InterPro" id="IPR057286">
    <property type="entry name" value="PUA_NSUN2"/>
</dbReference>
<keyword evidence="3" id="KW-1185">Reference proteome</keyword>
<reference evidence="2 3" key="1">
    <citation type="submission" date="2019-07" db="EMBL/GenBank/DDBJ databases">
        <title>De Novo Assembly of kiwifruit Actinidia rufa.</title>
        <authorList>
            <person name="Sugita-Konishi S."/>
            <person name="Sato K."/>
            <person name="Mori E."/>
            <person name="Abe Y."/>
            <person name="Kisaki G."/>
            <person name="Hamano K."/>
            <person name="Suezawa K."/>
            <person name="Otani M."/>
            <person name="Fukuda T."/>
            <person name="Manabe T."/>
            <person name="Gomi K."/>
            <person name="Tabuchi M."/>
            <person name="Akimitsu K."/>
            <person name="Kataoka I."/>
        </authorList>
    </citation>
    <scope>NUCLEOTIDE SEQUENCE [LARGE SCALE GENOMIC DNA]</scope>
    <source>
        <strain evidence="3">cv. Fuchu</strain>
    </source>
</reference>
<dbReference type="GO" id="GO:0008168">
    <property type="term" value="F:methyltransferase activity"/>
    <property type="evidence" value="ECO:0007669"/>
    <property type="project" value="UniProtKB-KW"/>
</dbReference>
<evidence type="ECO:0000259" key="1">
    <source>
        <dbReference type="Pfam" id="PF25378"/>
    </source>
</evidence>